<dbReference type="Proteomes" id="UP000617628">
    <property type="component" value="Unassembled WGS sequence"/>
</dbReference>
<protein>
    <recommendedName>
        <fullName evidence="4">Antitoxin</fullName>
    </recommendedName>
</protein>
<reference evidence="2" key="1">
    <citation type="submission" date="2021-01" db="EMBL/GenBank/DDBJ databases">
        <title>Modified the classification status of verrucomicrobia.</title>
        <authorList>
            <person name="Feng X."/>
        </authorList>
    </citation>
    <scope>NUCLEOTIDE SEQUENCE</scope>
    <source>
        <strain evidence="2">KCTC 13126</strain>
    </source>
</reference>
<evidence type="ECO:0000256" key="1">
    <source>
        <dbReference type="SAM" id="MobiDB-lite"/>
    </source>
</evidence>
<dbReference type="AlphaFoldDB" id="A0A934RSM1"/>
<feature type="compositionally biased region" description="Acidic residues" evidence="1">
    <location>
        <begin position="70"/>
        <end position="80"/>
    </location>
</feature>
<dbReference type="RefSeq" id="WP_200353902.1">
    <property type="nucleotide sequence ID" value="NZ_JAENIL010000003.1"/>
</dbReference>
<evidence type="ECO:0000313" key="3">
    <source>
        <dbReference type="Proteomes" id="UP000617628"/>
    </source>
</evidence>
<sequence>MRTTVDIPEQLYRQAIAKAALRGESFREYLANALRRDLETAESSKPVRLRGPLFSTPEPIAVSPDQQSDLLEEEDRALLG</sequence>
<accession>A0A934RSM1</accession>
<feature type="region of interest" description="Disordered" evidence="1">
    <location>
        <begin position="41"/>
        <end position="80"/>
    </location>
</feature>
<proteinExistence type="predicted"/>
<evidence type="ECO:0008006" key="4">
    <source>
        <dbReference type="Google" id="ProtNLM"/>
    </source>
</evidence>
<gene>
    <name evidence="2" type="ORF">JIN87_02325</name>
</gene>
<organism evidence="2 3">
    <name type="scientific">Pelagicoccus mobilis</name>
    <dbReference type="NCBI Taxonomy" id="415221"/>
    <lineage>
        <taxon>Bacteria</taxon>
        <taxon>Pseudomonadati</taxon>
        <taxon>Verrucomicrobiota</taxon>
        <taxon>Opitutia</taxon>
        <taxon>Puniceicoccales</taxon>
        <taxon>Pelagicoccaceae</taxon>
        <taxon>Pelagicoccus</taxon>
    </lineage>
</organism>
<evidence type="ECO:0000313" key="2">
    <source>
        <dbReference type="EMBL" id="MBK1875683.1"/>
    </source>
</evidence>
<dbReference type="EMBL" id="JAENIL010000003">
    <property type="protein sequence ID" value="MBK1875683.1"/>
    <property type="molecule type" value="Genomic_DNA"/>
</dbReference>
<name>A0A934RSM1_9BACT</name>
<keyword evidence="3" id="KW-1185">Reference proteome</keyword>
<comment type="caution">
    <text evidence="2">The sequence shown here is derived from an EMBL/GenBank/DDBJ whole genome shotgun (WGS) entry which is preliminary data.</text>
</comment>